<evidence type="ECO:0000256" key="4">
    <source>
        <dbReference type="ARBA" id="ARBA00022840"/>
    </source>
</evidence>
<dbReference type="InterPro" id="IPR017871">
    <property type="entry name" value="ABC_transporter-like_CS"/>
</dbReference>
<keyword evidence="2 7" id="KW-0812">Transmembrane</keyword>
<feature type="domain" description="ABC transporter" evidence="8">
    <location>
        <begin position="101"/>
        <end position="336"/>
    </location>
</feature>
<organism evidence="9">
    <name type="scientific">Streptomyces sp. SID7958</name>
    <dbReference type="NCBI Taxonomy" id="2706093"/>
    <lineage>
        <taxon>Bacteria</taxon>
        <taxon>Bacillati</taxon>
        <taxon>Actinomycetota</taxon>
        <taxon>Actinomycetes</taxon>
        <taxon>Kitasatosporales</taxon>
        <taxon>Streptomycetaceae</taxon>
        <taxon>Streptomyces</taxon>
    </lineage>
</organism>
<dbReference type="InterPro" id="IPR036640">
    <property type="entry name" value="ABC1_TM_sf"/>
</dbReference>
<dbReference type="Pfam" id="PF00005">
    <property type="entry name" value="ABC_tran"/>
    <property type="match status" value="1"/>
</dbReference>
<dbReference type="AlphaFoldDB" id="A0A6G3U668"/>
<dbReference type="GO" id="GO:0045454">
    <property type="term" value="P:cell redox homeostasis"/>
    <property type="evidence" value="ECO:0007669"/>
    <property type="project" value="InterPro"/>
</dbReference>
<dbReference type="GO" id="GO:0034775">
    <property type="term" value="P:glutathione transmembrane transport"/>
    <property type="evidence" value="ECO:0007669"/>
    <property type="project" value="InterPro"/>
</dbReference>
<accession>A0A6G3U668</accession>
<dbReference type="PANTHER" id="PTHR24221">
    <property type="entry name" value="ATP-BINDING CASSETTE SUB-FAMILY B"/>
    <property type="match status" value="1"/>
</dbReference>
<dbReference type="SMART" id="SM00382">
    <property type="entry name" value="AAA"/>
    <property type="match status" value="1"/>
</dbReference>
<dbReference type="InterPro" id="IPR003593">
    <property type="entry name" value="AAA+_ATPase"/>
</dbReference>
<gene>
    <name evidence="9" type="primary">cydC</name>
    <name evidence="9" type="ORF">G3I38_21635</name>
</gene>
<evidence type="ECO:0000256" key="7">
    <source>
        <dbReference type="SAM" id="Phobius"/>
    </source>
</evidence>
<dbReference type="GO" id="GO:0005886">
    <property type="term" value="C:plasma membrane"/>
    <property type="evidence" value="ECO:0007669"/>
    <property type="project" value="UniProtKB-SubCell"/>
</dbReference>
<dbReference type="InterPro" id="IPR003439">
    <property type="entry name" value="ABC_transporter-like_ATP-bd"/>
</dbReference>
<sequence>AATATALGDGLTALISGLTVAAAAVVGVQAVADGRLEGVALAVVVLTPLAAFEAVLGMPLAVQYRQRVRKSAERVLDVLDAPVPVREPEQPRQAPASPFPLVVRDLSARYAGQDRDALSGLDLTLEQGRRIAVVGPSGSGKTTLAQVLLRFLDARAGGYTLAGVDAYALDGDDVRRLVGLCAQDAHLFDSSLRENLLLAKRDATEEELRDALGRARLLEWTRSLPDGLDTLVGEHGARLSGGQRQRLALARALLADFPVLVLDEPAEHLDLPTGDALTADLLAATEGRTTLLITHRLAGLEAVDEVIVLDEGRVVQRGPYAELAGADGPLRGMVRQEAEADLLVGVR</sequence>
<dbReference type="PROSITE" id="PS00211">
    <property type="entry name" value="ABC_TRANSPORTER_1"/>
    <property type="match status" value="1"/>
</dbReference>
<evidence type="ECO:0000256" key="6">
    <source>
        <dbReference type="ARBA" id="ARBA00023136"/>
    </source>
</evidence>
<comment type="subcellular location">
    <subcellularLocation>
        <location evidence="1">Cell membrane</location>
        <topology evidence="1">Multi-pass membrane protein</topology>
    </subcellularLocation>
</comment>
<evidence type="ECO:0000256" key="2">
    <source>
        <dbReference type="ARBA" id="ARBA00022692"/>
    </source>
</evidence>
<dbReference type="InterPro" id="IPR039421">
    <property type="entry name" value="Type_1_exporter"/>
</dbReference>
<keyword evidence="5 7" id="KW-1133">Transmembrane helix</keyword>
<evidence type="ECO:0000256" key="5">
    <source>
        <dbReference type="ARBA" id="ARBA00022989"/>
    </source>
</evidence>
<proteinExistence type="predicted"/>
<evidence type="ECO:0000313" key="9">
    <source>
        <dbReference type="EMBL" id="NEC81768.1"/>
    </source>
</evidence>
<name>A0A6G3U668_9ACTN</name>
<dbReference type="NCBIfam" id="TIGR02868">
    <property type="entry name" value="CydC"/>
    <property type="match status" value="1"/>
</dbReference>
<dbReference type="InterPro" id="IPR014223">
    <property type="entry name" value="ABC_CydC/D"/>
</dbReference>
<dbReference type="RefSeq" id="WP_164336936.1">
    <property type="nucleotide sequence ID" value="NZ_JAAGMU010001104.1"/>
</dbReference>
<evidence type="ECO:0000256" key="3">
    <source>
        <dbReference type="ARBA" id="ARBA00022741"/>
    </source>
</evidence>
<reference evidence="9" key="1">
    <citation type="submission" date="2020-01" db="EMBL/GenBank/DDBJ databases">
        <title>Insect and environment-associated Actinomycetes.</title>
        <authorList>
            <person name="Currrie C."/>
            <person name="Chevrette M."/>
            <person name="Carlson C."/>
            <person name="Stubbendieck R."/>
            <person name="Wendt-Pienkowski E."/>
        </authorList>
    </citation>
    <scope>NUCLEOTIDE SEQUENCE</scope>
    <source>
        <strain evidence="9">SID7958</strain>
    </source>
</reference>
<evidence type="ECO:0000256" key="1">
    <source>
        <dbReference type="ARBA" id="ARBA00004651"/>
    </source>
</evidence>
<dbReference type="InterPro" id="IPR027417">
    <property type="entry name" value="P-loop_NTPase"/>
</dbReference>
<dbReference type="SUPFAM" id="SSF52540">
    <property type="entry name" value="P-loop containing nucleoside triphosphate hydrolases"/>
    <property type="match status" value="1"/>
</dbReference>
<protein>
    <submittedName>
        <fullName evidence="9">Thiol reductant ABC exporter subunit CydC</fullName>
    </submittedName>
</protein>
<dbReference type="GO" id="GO:0016887">
    <property type="term" value="F:ATP hydrolysis activity"/>
    <property type="evidence" value="ECO:0007669"/>
    <property type="project" value="InterPro"/>
</dbReference>
<dbReference type="Gene3D" id="1.20.1560.10">
    <property type="entry name" value="ABC transporter type 1, transmembrane domain"/>
    <property type="match status" value="1"/>
</dbReference>
<evidence type="ECO:0000259" key="8">
    <source>
        <dbReference type="PROSITE" id="PS50893"/>
    </source>
</evidence>
<dbReference type="EMBL" id="JAAGMU010001104">
    <property type="protein sequence ID" value="NEC81768.1"/>
    <property type="molecule type" value="Genomic_DNA"/>
</dbReference>
<feature type="transmembrane region" description="Helical" evidence="7">
    <location>
        <begin position="38"/>
        <end position="62"/>
    </location>
</feature>
<dbReference type="GO" id="GO:0005524">
    <property type="term" value="F:ATP binding"/>
    <property type="evidence" value="ECO:0007669"/>
    <property type="project" value="UniProtKB-KW"/>
</dbReference>
<feature type="transmembrane region" description="Helical" evidence="7">
    <location>
        <begin position="12"/>
        <end position="32"/>
    </location>
</feature>
<keyword evidence="3" id="KW-0547">Nucleotide-binding</keyword>
<keyword evidence="4" id="KW-0067">ATP-binding</keyword>
<dbReference type="PROSITE" id="PS50893">
    <property type="entry name" value="ABC_TRANSPORTER_2"/>
    <property type="match status" value="1"/>
</dbReference>
<feature type="non-terminal residue" evidence="9">
    <location>
        <position position="1"/>
    </location>
</feature>
<dbReference type="Gene3D" id="3.40.50.300">
    <property type="entry name" value="P-loop containing nucleotide triphosphate hydrolases"/>
    <property type="match status" value="1"/>
</dbReference>
<dbReference type="GO" id="GO:0042626">
    <property type="term" value="F:ATPase-coupled transmembrane transporter activity"/>
    <property type="evidence" value="ECO:0007669"/>
    <property type="project" value="InterPro"/>
</dbReference>
<comment type="caution">
    <text evidence="9">The sequence shown here is derived from an EMBL/GenBank/DDBJ whole genome shotgun (WGS) entry which is preliminary data.</text>
</comment>
<dbReference type="PANTHER" id="PTHR24221:SF590">
    <property type="entry name" value="COMPONENT LINKED WITH THE ASSEMBLY OF CYTOCHROME' TRANSPORT TRANSMEMBRANE ATP-BINDING PROTEIN ABC TRANSPORTER CYDD-RELATED"/>
    <property type="match status" value="1"/>
</dbReference>
<dbReference type="SUPFAM" id="SSF90123">
    <property type="entry name" value="ABC transporter transmembrane region"/>
    <property type="match status" value="1"/>
</dbReference>
<keyword evidence="6 7" id="KW-0472">Membrane</keyword>